<dbReference type="Proteomes" id="UP000247485">
    <property type="component" value="Unassembled WGS sequence"/>
</dbReference>
<organism evidence="1 2">
    <name type="scientific">Klebsiella oxytoca</name>
    <dbReference type="NCBI Taxonomy" id="571"/>
    <lineage>
        <taxon>Bacteria</taxon>
        <taxon>Pseudomonadati</taxon>
        <taxon>Pseudomonadota</taxon>
        <taxon>Gammaproteobacteria</taxon>
        <taxon>Enterobacterales</taxon>
        <taxon>Enterobacteriaceae</taxon>
        <taxon>Klebsiella/Raoultella group</taxon>
        <taxon>Klebsiella</taxon>
    </lineage>
</organism>
<gene>
    <name evidence="1" type="ORF">DET57_117101</name>
</gene>
<accession>A0A318FLT4</accession>
<evidence type="ECO:0000313" key="2">
    <source>
        <dbReference type="Proteomes" id="UP000247485"/>
    </source>
</evidence>
<reference evidence="1 2" key="1">
    <citation type="submission" date="2018-05" db="EMBL/GenBank/DDBJ databases">
        <title>Freshwater and sediment microbial communities from various areas in North America, analyzing microbe dynamics in response to fracking.</title>
        <authorList>
            <person name="Lamendella R."/>
        </authorList>
    </citation>
    <scope>NUCLEOTIDE SEQUENCE [LARGE SCALE GENOMIC DNA]</scope>
    <source>
        <strain evidence="1 2">67</strain>
    </source>
</reference>
<sequence>MNQEILVITWIYLLTGGNVVKAVEEKTTCLNGYCYPL</sequence>
<dbReference type="EMBL" id="QJJG01000017">
    <property type="protein sequence ID" value="PXW40551.1"/>
    <property type="molecule type" value="Genomic_DNA"/>
</dbReference>
<comment type="caution">
    <text evidence="1">The sequence shown here is derived from an EMBL/GenBank/DDBJ whole genome shotgun (WGS) entry which is preliminary data.</text>
</comment>
<name>A0A318FLT4_KLEOX</name>
<dbReference type="AlphaFoldDB" id="A0A318FLT4"/>
<proteinExistence type="predicted"/>
<protein>
    <submittedName>
        <fullName evidence="1">Uncharacterized protein</fullName>
    </submittedName>
</protein>
<evidence type="ECO:0000313" key="1">
    <source>
        <dbReference type="EMBL" id="PXW40551.1"/>
    </source>
</evidence>